<protein>
    <submittedName>
        <fullName evidence="2">Uncharacterized protein</fullName>
    </submittedName>
</protein>
<dbReference type="PANTHER" id="PTHR43313:SF1">
    <property type="entry name" value="3BETA-HYDROXYSTEROID DEHYDROGENASE DHS-16"/>
    <property type="match status" value="1"/>
</dbReference>
<dbReference type="Pfam" id="PF00106">
    <property type="entry name" value="adh_short"/>
    <property type="match status" value="1"/>
</dbReference>
<dbReference type="WBParaSite" id="PSAMB.scaffold12419size2773.g34848.t1">
    <property type="protein sequence ID" value="PSAMB.scaffold12419size2773.g34848.t1"/>
    <property type="gene ID" value="PSAMB.scaffold12419size2773.g34848"/>
</dbReference>
<proteinExistence type="predicted"/>
<accession>A0A914UTJ2</accession>
<sequence>MVCCTCLAVWVALATAAFFIVRHYLEKLLLPNLEQRHVFVTGCDTGFGHLLALQLAKHNIPVFAGCFTEKGAEELKKKAKSLNQGKIETVQLDVTNQESVDKAFDTVKKSLGSNKGLWALVNNAGAIGTNGPDDWLTVADYQNIMEPNALGVIRVTQKFKSLVKMEKGRIITVASVAGRVPFASAGPYCMSK</sequence>
<reference evidence="2" key="1">
    <citation type="submission" date="2022-11" db="UniProtKB">
        <authorList>
            <consortium name="WormBaseParasite"/>
        </authorList>
    </citation>
    <scope>IDENTIFICATION</scope>
</reference>
<dbReference type="PANTHER" id="PTHR43313">
    <property type="entry name" value="SHORT-CHAIN DEHYDROGENASE/REDUCTASE FAMILY 9C"/>
    <property type="match status" value="1"/>
</dbReference>
<dbReference type="Gene3D" id="3.40.50.720">
    <property type="entry name" value="NAD(P)-binding Rossmann-like Domain"/>
    <property type="match status" value="1"/>
</dbReference>
<dbReference type="GO" id="GO:0016491">
    <property type="term" value="F:oxidoreductase activity"/>
    <property type="evidence" value="ECO:0007669"/>
    <property type="project" value="TreeGrafter"/>
</dbReference>
<name>A0A914UTJ2_9BILA</name>
<dbReference type="AlphaFoldDB" id="A0A914UTJ2"/>
<dbReference type="PRINTS" id="PR00081">
    <property type="entry name" value="GDHRDH"/>
</dbReference>
<dbReference type="InterPro" id="IPR036291">
    <property type="entry name" value="NAD(P)-bd_dom_sf"/>
</dbReference>
<evidence type="ECO:0000313" key="2">
    <source>
        <dbReference type="WBParaSite" id="PSAMB.scaffold12419size2773.g34848.t1"/>
    </source>
</evidence>
<dbReference type="GO" id="GO:0008202">
    <property type="term" value="P:steroid metabolic process"/>
    <property type="evidence" value="ECO:0007669"/>
    <property type="project" value="TreeGrafter"/>
</dbReference>
<dbReference type="Proteomes" id="UP000887566">
    <property type="component" value="Unplaced"/>
</dbReference>
<dbReference type="SUPFAM" id="SSF51735">
    <property type="entry name" value="NAD(P)-binding Rossmann-fold domains"/>
    <property type="match status" value="1"/>
</dbReference>
<keyword evidence="1" id="KW-1185">Reference proteome</keyword>
<evidence type="ECO:0000313" key="1">
    <source>
        <dbReference type="Proteomes" id="UP000887566"/>
    </source>
</evidence>
<dbReference type="InterPro" id="IPR002347">
    <property type="entry name" value="SDR_fam"/>
</dbReference>
<organism evidence="1 2">
    <name type="scientific">Plectus sambesii</name>
    <dbReference type="NCBI Taxonomy" id="2011161"/>
    <lineage>
        <taxon>Eukaryota</taxon>
        <taxon>Metazoa</taxon>
        <taxon>Ecdysozoa</taxon>
        <taxon>Nematoda</taxon>
        <taxon>Chromadorea</taxon>
        <taxon>Plectida</taxon>
        <taxon>Plectina</taxon>
        <taxon>Plectoidea</taxon>
        <taxon>Plectidae</taxon>
        <taxon>Plectus</taxon>
    </lineage>
</organism>